<dbReference type="Proteomes" id="UP000603865">
    <property type="component" value="Unassembled WGS sequence"/>
</dbReference>
<evidence type="ECO:0000256" key="2">
    <source>
        <dbReference type="SAM" id="Phobius"/>
    </source>
</evidence>
<dbReference type="AlphaFoldDB" id="A0A918CGW5"/>
<keyword evidence="4" id="KW-1185">Reference proteome</keyword>
<proteinExistence type="predicted"/>
<feature type="transmembrane region" description="Helical" evidence="2">
    <location>
        <begin position="6"/>
        <end position="32"/>
    </location>
</feature>
<feature type="compositionally biased region" description="Polar residues" evidence="1">
    <location>
        <begin position="64"/>
        <end position="76"/>
    </location>
</feature>
<evidence type="ECO:0000256" key="1">
    <source>
        <dbReference type="SAM" id="MobiDB-lite"/>
    </source>
</evidence>
<feature type="compositionally biased region" description="Basic and acidic residues" evidence="1">
    <location>
        <begin position="80"/>
        <end position="91"/>
    </location>
</feature>
<gene>
    <name evidence="3" type="ORF">GCM10008957_39040</name>
</gene>
<feature type="region of interest" description="Disordered" evidence="1">
    <location>
        <begin position="64"/>
        <end position="91"/>
    </location>
</feature>
<comment type="caution">
    <text evidence="3">The sequence shown here is derived from an EMBL/GenBank/DDBJ whole genome shotgun (WGS) entry which is preliminary data.</text>
</comment>
<protein>
    <submittedName>
        <fullName evidence="3">Uncharacterized protein</fullName>
    </submittedName>
</protein>
<organism evidence="3 4">
    <name type="scientific">Deinococcus ruber</name>
    <dbReference type="NCBI Taxonomy" id="1848197"/>
    <lineage>
        <taxon>Bacteria</taxon>
        <taxon>Thermotogati</taxon>
        <taxon>Deinococcota</taxon>
        <taxon>Deinococci</taxon>
        <taxon>Deinococcales</taxon>
        <taxon>Deinococcaceae</taxon>
        <taxon>Deinococcus</taxon>
    </lineage>
</organism>
<keyword evidence="2" id="KW-0472">Membrane</keyword>
<keyword evidence="2" id="KW-0812">Transmembrane</keyword>
<reference evidence="3" key="2">
    <citation type="submission" date="2020-09" db="EMBL/GenBank/DDBJ databases">
        <authorList>
            <person name="Sun Q."/>
            <person name="Ohkuma M."/>
        </authorList>
    </citation>
    <scope>NUCLEOTIDE SEQUENCE</scope>
    <source>
        <strain evidence="3">JCM 31311</strain>
    </source>
</reference>
<keyword evidence="2" id="KW-1133">Transmembrane helix</keyword>
<sequence>MTAPAAVRLVGLAVSETVGGVVSMLLGVVLLSQAASRSIVDRESAAIGRVMGLEFICSPQQVPNWTGRTSRLTETANKPPKGDHHTNTPGA</sequence>
<name>A0A918CGW5_9DEIO</name>
<evidence type="ECO:0000313" key="3">
    <source>
        <dbReference type="EMBL" id="GGR23290.1"/>
    </source>
</evidence>
<accession>A0A918CGW5</accession>
<dbReference type="EMBL" id="BMQL01000030">
    <property type="protein sequence ID" value="GGR23290.1"/>
    <property type="molecule type" value="Genomic_DNA"/>
</dbReference>
<evidence type="ECO:0000313" key="4">
    <source>
        <dbReference type="Proteomes" id="UP000603865"/>
    </source>
</evidence>
<reference evidence="3" key="1">
    <citation type="journal article" date="2014" name="Int. J. Syst. Evol. Microbiol.">
        <title>Complete genome sequence of Corynebacterium casei LMG S-19264T (=DSM 44701T), isolated from a smear-ripened cheese.</title>
        <authorList>
            <consortium name="US DOE Joint Genome Institute (JGI-PGF)"/>
            <person name="Walter F."/>
            <person name="Albersmeier A."/>
            <person name="Kalinowski J."/>
            <person name="Ruckert C."/>
        </authorList>
    </citation>
    <scope>NUCLEOTIDE SEQUENCE</scope>
    <source>
        <strain evidence="3">JCM 31311</strain>
    </source>
</reference>